<evidence type="ECO:0000313" key="4">
    <source>
        <dbReference type="Proteomes" id="UP000772434"/>
    </source>
</evidence>
<feature type="non-terminal residue" evidence="3">
    <location>
        <position position="146"/>
    </location>
</feature>
<dbReference type="OrthoDB" id="2970937at2759"/>
<reference evidence="3" key="1">
    <citation type="submission" date="2020-11" db="EMBL/GenBank/DDBJ databases">
        <authorList>
            <consortium name="DOE Joint Genome Institute"/>
            <person name="Ahrendt S."/>
            <person name="Riley R."/>
            <person name="Andreopoulos W."/>
            <person name="Labutti K."/>
            <person name="Pangilinan J."/>
            <person name="Ruiz-Duenas F.J."/>
            <person name="Barrasa J.M."/>
            <person name="Sanchez-Garcia M."/>
            <person name="Camarero S."/>
            <person name="Miyauchi S."/>
            <person name="Serrano A."/>
            <person name="Linde D."/>
            <person name="Babiker R."/>
            <person name="Drula E."/>
            <person name="Ayuso-Fernandez I."/>
            <person name="Pacheco R."/>
            <person name="Padilla G."/>
            <person name="Ferreira P."/>
            <person name="Barriuso J."/>
            <person name="Kellner H."/>
            <person name="Castanera R."/>
            <person name="Alfaro M."/>
            <person name="Ramirez L."/>
            <person name="Pisabarro A.G."/>
            <person name="Kuo A."/>
            <person name="Tritt A."/>
            <person name="Lipzen A."/>
            <person name="He G."/>
            <person name="Yan M."/>
            <person name="Ng V."/>
            <person name="Cullen D."/>
            <person name="Martin F."/>
            <person name="Rosso M.-N."/>
            <person name="Henrissat B."/>
            <person name="Hibbett D."/>
            <person name="Martinez A.T."/>
            <person name="Grigoriev I.V."/>
        </authorList>
    </citation>
    <scope>NUCLEOTIDE SEQUENCE</scope>
    <source>
        <strain evidence="3">AH 40177</strain>
    </source>
</reference>
<dbReference type="Pfam" id="PF24883">
    <property type="entry name" value="NPHP3_N"/>
    <property type="match status" value="1"/>
</dbReference>
<organism evidence="3 4">
    <name type="scientific">Rhodocollybia butyracea</name>
    <dbReference type="NCBI Taxonomy" id="206335"/>
    <lineage>
        <taxon>Eukaryota</taxon>
        <taxon>Fungi</taxon>
        <taxon>Dikarya</taxon>
        <taxon>Basidiomycota</taxon>
        <taxon>Agaricomycotina</taxon>
        <taxon>Agaricomycetes</taxon>
        <taxon>Agaricomycetidae</taxon>
        <taxon>Agaricales</taxon>
        <taxon>Marasmiineae</taxon>
        <taxon>Omphalotaceae</taxon>
        <taxon>Rhodocollybia</taxon>
    </lineage>
</organism>
<evidence type="ECO:0000313" key="3">
    <source>
        <dbReference type="EMBL" id="KAF9060939.1"/>
    </source>
</evidence>
<feature type="non-terminal residue" evidence="3">
    <location>
        <position position="1"/>
    </location>
</feature>
<comment type="caution">
    <text evidence="3">The sequence shown here is derived from an EMBL/GenBank/DDBJ whole genome shotgun (WGS) entry which is preliminary data.</text>
</comment>
<evidence type="ECO:0000256" key="1">
    <source>
        <dbReference type="ARBA" id="ARBA00022737"/>
    </source>
</evidence>
<protein>
    <recommendedName>
        <fullName evidence="2">Nephrocystin 3-like N-terminal domain-containing protein</fullName>
    </recommendedName>
</protein>
<dbReference type="AlphaFoldDB" id="A0A9P5PCP4"/>
<dbReference type="InterPro" id="IPR056884">
    <property type="entry name" value="NPHP3-like_N"/>
</dbReference>
<dbReference type="EMBL" id="JADNRY010000220">
    <property type="protein sequence ID" value="KAF9060939.1"/>
    <property type="molecule type" value="Genomic_DNA"/>
</dbReference>
<proteinExistence type="predicted"/>
<dbReference type="Proteomes" id="UP000772434">
    <property type="component" value="Unassembled WGS sequence"/>
</dbReference>
<accession>A0A9P5PCP4</accession>
<evidence type="ECO:0000259" key="2">
    <source>
        <dbReference type="Pfam" id="PF24883"/>
    </source>
</evidence>
<sequence length="146" mass="16981">DSPRVLIIDGLDECSGSGNQQRILSVIREAMQKYNLSLRILIASRPERSIKESIRSANFENICHWMPLDDTYQVSSEIRKYLQERFHEIRRRHSDLMIHVPRPWPISQQIEYLVEKASGQFIYPSTVLKYIDDSGAVPADRLNIVL</sequence>
<keyword evidence="1" id="KW-0677">Repeat</keyword>
<keyword evidence="4" id="KW-1185">Reference proteome</keyword>
<feature type="domain" description="Nephrocystin 3-like N-terminal" evidence="2">
    <location>
        <begin position="3"/>
        <end position="45"/>
    </location>
</feature>
<gene>
    <name evidence="3" type="ORF">BDP27DRAFT_1187622</name>
</gene>
<name>A0A9P5PCP4_9AGAR</name>